<sequence length="255" mass="28500">MYSSNKYQKTTNTSMKNSEISHFSHPKHKLSFEYSQFPFKCDGCKEVGIGSRYKCSTCDFDLHMHCAIPSPSIFHPFYPKCSFQFFSRPPGDTPRYCNACEKGILGFVYHCTECGFDLHPCCAKLPMVLDDGEVKLNLYRKVSSACHRCGRKGRSWSYRSACKSYNLHVACVREMVVESWPEIHMGSKKGRRLENGIPSLKNTLQSSHGSSRSSKGKVRKCCEMAGMAVQFVVSAVLGDPTVLIGGIVGSLMSRA</sequence>
<dbReference type="GO" id="GO:0008270">
    <property type="term" value="F:zinc ion binding"/>
    <property type="evidence" value="ECO:0007669"/>
    <property type="project" value="UniProtKB-KW"/>
</dbReference>
<evidence type="ECO:0000256" key="1">
    <source>
        <dbReference type="ARBA" id="ARBA00022723"/>
    </source>
</evidence>
<dbReference type="SUPFAM" id="SSF57889">
    <property type="entry name" value="Cysteine-rich domain"/>
    <property type="match status" value="1"/>
</dbReference>
<keyword evidence="4" id="KW-0862">Zinc</keyword>
<accession>A0A834SXW3</accession>
<dbReference type="Proteomes" id="UP000634136">
    <property type="component" value="Unassembled WGS sequence"/>
</dbReference>
<evidence type="ECO:0000313" key="6">
    <source>
        <dbReference type="EMBL" id="KAF7810945.1"/>
    </source>
</evidence>
<keyword evidence="7" id="KW-1185">Reference proteome</keyword>
<reference evidence="6" key="1">
    <citation type="submission" date="2020-09" db="EMBL/GenBank/DDBJ databases">
        <title>Genome-Enabled Discovery of Anthraquinone Biosynthesis in Senna tora.</title>
        <authorList>
            <person name="Kang S.-H."/>
            <person name="Pandey R.P."/>
            <person name="Lee C.-M."/>
            <person name="Sim J.-S."/>
            <person name="Jeong J.-T."/>
            <person name="Choi B.-S."/>
            <person name="Jung M."/>
            <person name="Ginzburg D."/>
            <person name="Zhao K."/>
            <person name="Won S.Y."/>
            <person name="Oh T.-J."/>
            <person name="Yu Y."/>
            <person name="Kim N.-H."/>
            <person name="Lee O.R."/>
            <person name="Lee T.-H."/>
            <person name="Bashyal P."/>
            <person name="Kim T.-S."/>
            <person name="Lee W.-H."/>
            <person name="Kawkins C."/>
            <person name="Kim C.-K."/>
            <person name="Kim J.S."/>
            <person name="Ahn B.O."/>
            <person name="Rhee S.Y."/>
            <person name="Sohng J.K."/>
        </authorList>
    </citation>
    <scope>NUCLEOTIDE SEQUENCE</scope>
    <source>
        <tissue evidence="6">Leaf</tissue>
    </source>
</reference>
<dbReference type="InterPro" id="IPR046349">
    <property type="entry name" value="C1-like_sf"/>
</dbReference>
<dbReference type="PROSITE" id="PS50081">
    <property type="entry name" value="ZF_DAG_PE_2"/>
    <property type="match status" value="1"/>
</dbReference>
<dbReference type="Gene3D" id="3.30.60.90">
    <property type="match status" value="1"/>
</dbReference>
<dbReference type="PANTHER" id="PTHR46477">
    <property type="entry name" value="CYSTEINE/HISTIDINE-RICH C1 DOMAIN FAMILY PROTEIN"/>
    <property type="match status" value="1"/>
</dbReference>
<proteinExistence type="predicted"/>
<keyword evidence="3" id="KW-0863">Zinc-finger</keyword>
<dbReference type="AlphaFoldDB" id="A0A834SXW3"/>
<dbReference type="InterPro" id="IPR043145">
    <property type="entry name" value="Znf_ZZ_sf"/>
</dbReference>
<evidence type="ECO:0000256" key="2">
    <source>
        <dbReference type="ARBA" id="ARBA00022737"/>
    </source>
</evidence>
<organism evidence="6 7">
    <name type="scientific">Senna tora</name>
    <dbReference type="NCBI Taxonomy" id="362788"/>
    <lineage>
        <taxon>Eukaryota</taxon>
        <taxon>Viridiplantae</taxon>
        <taxon>Streptophyta</taxon>
        <taxon>Embryophyta</taxon>
        <taxon>Tracheophyta</taxon>
        <taxon>Spermatophyta</taxon>
        <taxon>Magnoliopsida</taxon>
        <taxon>eudicotyledons</taxon>
        <taxon>Gunneridae</taxon>
        <taxon>Pentapetalae</taxon>
        <taxon>rosids</taxon>
        <taxon>fabids</taxon>
        <taxon>Fabales</taxon>
        <taxon>Fabaceae</taxon>
        <taxon>Caesalpinioideae</taxon>
        <taxon>Cassia clade</taxon>
        <taxon>Senna</taxon>
    </lineage>
</organism>
<evidence type="ECO:0000256" key="4">
    <source>
        <dbReference type="ARBA" id="ARBA00022833"/>
    </source>
</evidence>
<dbReference type="Gene3D" id="3.30.60.20">
    <property type="match status" value="1"/>
</dbReference>
<name>A0A834SXW3_9FABA</name>
<evidence type="ECO:0000313" key="7">
    <source>
        <dbReference type="Proteomes" id="UP000634136"/>
    </source>
</evidence>
<dbReference type="EMBL" id="JAAIUW010000010">
    <property type="protein sequence ID" value="KAF7810945.1"/>
    <property type="molecule type" value="Genomic_DNA"/>
</dbReference>
<dbReference type="InterPro" id="IPR002219">
    <property type="entry name" value="PKC_DAG/PE"/>
</dbReference>
<keyword evidence="2" id="KW-0677">Repeat</keyword>
<evidence type="ECO:0000256" key="3">
    <source>
        <dbReference type="ARBA" id="ARBA00022771"/>
    </source>
</evidence>
<keyword evidence="1" id="KW-0479">Metal-binding</keyword>
<dbReference type="InterPro" id="IPR004146">
    <property type="entry name" value="DC1"/>
</dbReference>
<protein>
    <submittedName>
        <fullName evidence="6">ZZ domain-containing protein/C1_2 domain-containing protein</fullName>
    </submittedName>
</protein>
<comment type="caution">
    <text evidence="6">The sequence shown here is derived from an EMBL/GenBank/DDBJ whole genome shotgun (WGS) entry which is preliminary data.</text>
</comment>
<dbReference type="PANTHER" id="PTHR46477:SF12">
    <property type="entry name" value="CYSTEINE_HISTIDINE-RICH C1 DOMAIN PROTEIN"/>
    <property type="match status" value="1"/>
</dbReference>
<gene>
    <name evidence="6" type="ORF">G2W53_031921</name>
</gene>
<dbReference type="OrthoDB" id="1852188at2759"/>
<dbReference type="Pfam" id="PF03107">
    <property type="entry name" value="C1_2"/>
    <property type="match status" value="2"/>
</dbReference>
<evidence type="ECO:0000259" key="5">
    <source>
        <dbReference type="PROSITE" id="PS50081"/>
    </source>
</evidence>
<feature type="domain" description="Phorbol-ester/DAG-type" evidence="5">
    <location>
        <begin position="27"/>
        <end position="81"/>
    </location>
</feature>